<reference evidence="3 4" key="1">
    <citation type="submission" date="2018-10" db="EMBL/GenBank/DDBJ databases">
        <authorList>
            <consortium name="Pathogen Informatics"/>
        </authorList>
    </citation>
    <scope>NUCLEOTIDE SEQUENCE [LARGE SCALE GENOMIC DNA]</scope>
</reference>
<feature type="transmembrane region" description="Helical" evidence="2">
    <location>
        <begin position="110"/>
        <end position="133"/>
    </location>
</feature>
<evidence type="ECO:0000256" key="2">
    <source>
        <dbReference type="SAM" id="Phobius"/>
    </source>
</evidence>
<keyword evidence="2" id="KW-0812">Transmembrane</keyword>
<keyword evidence="2" id="KW-1133">Transmembrane helix</keyword>
<feature type="transmembrane region" description="Helical" evidence="2">
    <location>
        <begin position="81"/>
        <end position="104"/>
    </location>
</feature>
<dbReference type="WBParaSite" id="MCU_002416-RA">
    <property type="protein sequence ID" value="MCU_002416-RA"/>
    <property type="gene ID" value="MCU_002416"/>
</dbReference>
<feature type="transmembrane region" description="Helical" evidence="2">
    <location>
        <begin position="27"/>
        <end position="44"/>
    </location>
</feature>
<feature type="compositionally biased region" description="Polar residues" evidence="1">
    <location>
        <begin position="213"/>
        <end position="223"/>
    </location>
</feature>
<feature type="region of interest" description="Disordered" evidence="1">
    <location>
        <begin position="148"/>
        <end position="223"/>
    </location>
</feature>
<keyword evidence="4" id="KW-1185">Reference proteome</keyword>
<dbReference type="EMBL" id="UXSR01005285">
    <property type="protein sequence ID" value="VDD80710.1"/>
    <property type="molecule type" value="Genomic_DNA"/>
</dbReference>
<keyword evidence="2" id="KW-0472">Membrane</keyword>
<dbReference type="AlphaFoldDB" id="A0A0R3UHB9"/>
<name>A0A0R3UHB9_MESCO</name>
<reference evidence="5" key="2">
    <citation type="submission" date="2019-11" db="UniProtKB">
        <authorList>
            <consortium name="WormBaseParasite"/>
        </authorList>
    </citation>
    <scope>IDENTIFICATION</scope>
</reference>
<evidence type="ECO:0000313" key="3">
    <source>
        <dbReference type="EMBL" id="VDD80710.1"/>
    </source>
</evidence>
<gene>
    <name evidence="3" type="ORF">MCOS_LOCUS6713</name>
</gene>
<feature type="compositionally biased region" description="Polar residues" evidence="1">
    <location>
        <begin position="148"/>
        <end position="167"/>
    </location>
</feature>
<evidence type="ECO:0000256" key="1">
    <source>
        <dbReference type="SAM" id="MobiDB-lite"/>
    </source>
</evidence>
<evidence type="ECO:0000313" key="5">
    <source>
        <dbReference type="WBParaSite" id="MCU_002416-RA"/>
    </source>
</evidence>
<proteinExistence type="predicted"/>
<dbReference type="Proteomes" id="UP000267029">
    <property type="component" value="Unassembled WGS sequence"/>
</dbReference>
<accession>A0A0R3UHB9</accession>
<feature type="transmembrane region" description="Helical" evidence="2">
    <location>
        <begin position="56"/>
        <end position="74"/>
    </location>
</feature>
<protein>
    <submittedName>
        <fullName evidence="3 5">Uncharacterized protein</fullName>
    </submittedName>
</protein>
<sequence>MTFEASIQPHCSCCSSWFNAIDQQRRHFCLGLLIGCFSSGIIIAEFRQPSPLYTGYWVGGSDCLATTSAIVCALKPHRFAFIGAALTDAICSVITCAGGIQVLATQKTNIFTTGWLSTVQLIFLLYHCCSCVIDADALCRFRPFGRGQTVSSNPSSQGLPIQSTNRRAQQRPPSDFRLPDEAPKLPGYFDLTRDEGLPPDYSKVNTAPPGYETQEQATSEAAG</sequence>
<evidence type="ECO:0000313" key="4">
    <source>
        <dbReference type="Proteomes" id="UP000267029"/>
    </source>
</evidence>
<organism evidence="5">
    <name type="scientific">Mesocestoides corti</name>
    <name type="common">Flatworm</name>
    <dbReference type="NCBI Taxonomy" id="53468"/>
    <lineage>
        <taxon>Eukaryota</taxon>
        <taxon>Metazoa</taxon>
        <taxon>Spiralia</taxon>
        <taxon>Lophotrochozoa</taxon>
        <taxon>Platyhelminthes</taxon>
        <taxon>Cestoda</taxon>
        <taxon>Eucestoda</taxon>
        <taxon>Cyclophyllidea</taxon>
        <taxon>Mesocestoididae</taxon>
        <taxon>Mesocestoides</taxon>
    </lineage>
</organism>
<dbReference type="OrthoDB" id="6256842at2759"/>